<gene>
    <name evidence="2" type="ordered locus">TKWG_13240</name>
</gene>
<dbReference type="HOGENOM" id="CLU_094930_1_0_4"/>
<name>I3UCN4_ADVKW</name>
<dbReference type="Gene3D" id="3.40.470.10">
    <property type="entry name" value="Uracil-DNA glycosylase-like domain"/>
    <property type="match status" value="1"/>
</dbReference>
<dbReference type="Pfam" id="PF03167">
    <property type="entry name" value="UDG"/>
    <property type="match status" value="1"/>
</dbReference>
<reference evidence="3" key="2">
    <citation type="journal article" date="2013" name="PLoS ONE">
        <title>Genome implosion elicits host-confinement in Alcaligenaceae: evidence from the comparative genomics of Tetrathiobacter kashmirensis, a pathogen in the making.</title>
        <authorList>
            <person name="Ghosh W."/>
            <person name="Alam M."/>
            <person name="Roy C."/>
            <person name="Pyne P."/>
            <person name="George A."/>
            <person name="Chakraborty R."/>
            <person name="Majumder S."/>
            <person name="Agarwal A."/>
            <person name="Chakraborty S."/>
            <person name="Majumdar S."/>
            <person name="Gupta S.K."/>
        </authorList>
    </citation>
    <scope>NUCLEOTIDE SEQUENCE [LARGE SCALE GENOMIC DNA]</scope>
    <source>
        <strain evidence="3">WT001</strain>
    </source>
</reference>
<evidence type="ECO:0000313" key="3">
    <source>
        <dbReference type="Proteomes" id="UP000005267"/>
    </source>
</evidence>
<dbReference type="STRING" id="1036672.TKWG_13240"/>
<dbReference type="AlphaFoldDB" id="I3UCN4"/>
<evidence type="ECO:0000259" key="1">
    <source>
        <dbReference type="Pfam" id="PF03167"/>
    </source>
</evidence>
<dbReference type="SUPFAM" id="SSF52141">
    <property type="entry name" value="Uracil-DNA glycosylase-like"/>
    <property type="match status" value="1"/>
</dbReference>
<dbReference type="RefSeq" id="WP_014750863.1">
    <property type="nucleotide sequence ID" value="NC_017964.1"/>
</dbReference>
<dbReference type="EMBL" id="CP003555">
    <property type="protein sequence ID" value="AFK62772.1"/>
    <property type="molecule type" value="Genomic_DNA"/>
</dbReference>
<proteinExistence type="predicted"/>
<sequence>MMFTETVEKIRLIKGTKNVPGFDPNNGNENAQYLFLLEAPGQGSVKSGYISFDNNDATARNLSAQLATAGVNRSEIAIWNTVPWYLGEVDFSKIRSPKPSEIIEAQDYLMEVIDRMPALKCIVLVGAQARRLHLFLSTRVSVRIITCHHTSIQVANRNSTAAQQNIEIFQMMQK</sequence>
<dbReference type="InterPro" id="IPR005122">
    <property type="entry name" value="Uracil-DNA_glycosylase-like"/>
</dbReference>
<dbReference type="KEGG" id="aka:TKWG_13240"/>
<dbReference type="InterPro" id="IPR036895">
    <property type="entry name" value="Uracil-DNA_glycosylase-like_sf"/>
</dbReference>
<evidence type="ECO:0000313" key="2">
    <source>
        <dbReference type="EMBL" id="AFK62772.1"/>
    </source>
</evidence>
<accession>I3UCN4</accession>
<feature type="domain" description="Uracil-DNA glycosylase-like" evidence="1">
    <location>
        <begin position="24"/>
        <end position="162"/>
    </location>
</feature>
<dbReference type="CDD" id="cd10035">
    <property type="entry name" value="UDG_like"/>
    <property type="match status" value="1"/>
</dbReference>
<organism evidence="2 3">
    <name type="scientific">Advenella kashmirensis (strain DSM 17095 / LMG 22695 / WT001)</name>
    <name type="common">Tetrathiobacter kashmirensis</name>
    <dbReference type="NCBI Taxonomy" id="1036672"/>
    <lineage>
        <taxon>Bacteria</taxon>
        <taxon>Pseudomonadati</taxon>
        <taxon>Pseudomonadota</taxon>
        <taxon>Betaproteobacteria</taxon>
        <taxon>Burkholderiales</taxon>
        <taxon>Alcaligenaceae</taxon>
    </lineage>
</organism>
<reference evidence="2 3" key="1">
    <citation type="journal article" date="2011" name="J. Bacteriol.">
        <title>Whole-genome shotgun sequencing of the sulfur-oxidizing chemoautotroph Tetrathiobacter kashmirensis.</title>
        <authorList>
            <person name="Ghosh W."/>
            <person name="George A."/>
            <person name="Agarwal A."/>
            <person name="Raj P."/>
            <person name="Alam M."/>
            <person name="Pyne P."/>
            <person name="Das Gupta S.K."/>
        </authorList>
    </citation>
    <scope>NUCLEOTIDE SEQUENCE [LARGE SCALE GENOMIC DNA]</scope>
    <source>
        <strain evidence="2 3">WT001</strain>
    </source>
</reference>
<keyword evidence="3" id="KW-1185">Reference proteome</keyword>
<dbReference type="Proteomes" id="UP000005267">
    <property type="component" value="Chromosome"/>
</dbReference>
<protein>
    <submittedName>
        <fullName evidence="2">Uracil-DNA glycosylase superfamily protein</fullName>
    </submittedName>
</protein>
<dbReference type="OrthoDB" id="64750at2"/>